<dbReference type="InterPro" id="IPR036402">
    <property type="entry name" value="EF-Ts_dimer_sf"/>
</dbReference>
<proteinExistence type="inferred from homology"/>
<evidence type="ECO:0000256" key="4">
    <source>
        <dbReference type="ARBA" id="ARBA00023136"/>
    </source>
</evidence>
<dbReference type="InterPro" id="IPR003689">
    <property type="entry name" value="ZIP"/>
</dbReference>
<dbReference type="Pfam" id="PF02535">
    <property type="entry name" value="Zip"/>
    <property type="match status" value="1"/>
</dbReference>
<comment type="similarity">
    <text evidence="5">Belongs to the ZIP transporter (TC 2.A.5) family. KE4/Catsup subfamily.</text>
</comment>
<protein>
    <submittedName>
        <fullName evidence="6">Zinc transporter ZIP13-like protein</fullName>
    </submittedName>
</protein>
<dbReference type="EMBL" id="JXLN01016288">
    <property type="protein sequence ID" value="KPM11034.1"/>
    <property type="molecule type" value="Genomic_DNA"/>
</dbReference>
<comment type="subcellular location">
    <subcellularLocation>
        <location evidence="1">Membrane</location>
        <topology evidence="1">Multi-pass membrane protein</topology>
    </subcellularLocation>
</comment>
<keyword evidence="3" id="KW-1133">Transmembrane helix</keyword>
<keyword evidence="2" id="KW-0812">Transmembrane</keyword>
<evidence type="ECO:0000313" key="7">
    <source>
        <dbReference type="Proteomes" id="UP000616769"/>
    </source>
</evidence>
<evidence type="ECO:0000256" key="1">
    <source>
        <dbReference type="ARBA" id="ARBA00004141"/>
    </source>
</evidence>
<evidence type="ECO:0000256" key="3">
    <source>
        <dbReference type="ARBA" id="ARBA00022989"/>
    </source>
</evidence>
<dbReference type="PANTHER" id="PTHR16950:SF16">
    <property type="entry name" value="ZINC TRANSPORTER ZIP13"/>
    <property type="match status" value="1"/>
</dbReference>
<dbReference type="GO" id="GO:0016020">
    <property type="term" value="C:membrane"/>
    <property type="evidence" value="ECO:0007669"/>
    <property type="project" value="UniProtKB-SubCell"/>
</dbReference>
<dbReference type="OrthoDB" id="200954at2759"/>
<organism evidence="6 7">
    <name type="scientific">Sarcoptes scabiei</name>
    <name type="common">Itch mite</name>
    <name type="synonym">Acarus scabiei</name>
    <dbReference type="NCBI Taxonomy" id="52283"/>
    <lineage>
        <taxon>Eukaryota</taxon>
        <taxon>Metazoa</taxon>
        <taxon>Ecdysozoa</taxon>
        <taxon>Arthropoda</taxon>
        <taxon>Chelicerata</taxon>
        <taxon>Arachnida</taxon>
        <taxon>Acari</taxon>
        <taxon>Acariformes</taxon>
        <taxon>Sarcoptiformes</taxon>
        <taxon>Astigmata</taxon>
        <taxon>Psoroptidia</taxon>
        <taxon>Sarcoptoidea</taxon>
        <taxon>Sarcoptidae</taxon>
        <taxon>Sarcoptinae</taxon>
        <taxon>Sarcoptes</taxon>
    </lineage>
</organism>
<sequence length="139" mass="15569">MGILTTMAILIHEIPHEIVDFVILLRSGFSCYDAFKAQLSLSIVTLMGSSTIIYLDYYQRSSTALSFTLWILPLTAGGFIYIALTNLLPELLNLDSETDFVAKESKFSRSKKFHIILGRIFLAILGVFVMEAVNSIEIQ</sequence>
<reference evidence="6 7" key="1">
    <citation type="journal article" date="2015" name="Parasit. Vectors">
        <title>Draft genome of the scabies mite.</title>
        <authorList>
            <person name="Rider S.D.Jr."/>
            <person name="Morgan M.S."/>
            <person name="Arlian L.G."/>
        </authorList>
    </citation>
    <scope>NUCLEOTIDE SEQUENCE [LARGE SCALE GENOMIC DNA]</scope>
    <source>
        <strain evidence="6">Arlian Lab</strain>
    </source>
</reference>
<evidence type="ECO:0000256" key="2">
    <source>
        <dbReference type="ARBA" id="ARBA00022692"/>
    </source>
</evidence>
<dbReference type="AlphaFoldDB" id="A0A132AJ68"/>
<name>A0A132AJ68_SARSC</name>
<comment type="caution">
    <text evidence="6">The sequence shown here is derived from an EMBL/GenBank/DDBJ whole genome shotgun (WGS) entry which is preliminary data.</text>
</comment>
<dbReference type="Proteomes" id="UP000616769">
    <property type="component" value="Unassembled WGS sequence"/>
</dbReference>
<evidence type="ECO:0000313" key="6">
    <source>
        <dbReference type="EMBL" id="KPM11034.1"/>
    </source>
</evidence>
<dbReference type="VEuPathDB" id="VectorBase:SSCA003233"/>
<dbReference type="SUPFAM" id="SSF54713">
    <property type="entry name" value="Elongation factor Ts (EF-Ts), dimerisation domain"/>
    <property type="match status" value="1"/>
</dbReference>
<accession>A0A132AJ68</accession>
<dbReference type="PANTHER" id="PTHR16950">
    <property type="entry name" value="ZINC TRANSPORTER SLC39A7 HISTIDINE-RICH MEMBRANE PROTEIN KE4"/>
    <property type="match status" value="1"/>
</dbReference>
<evidence type="ECO:0000256" key="5">
    <source>
        <dbReference type="ARBA" id="ARBA00038485"/>
    </source>
</evidence>
<dbReference type="GO" id="GO:0005385">
    <property type="term" value="F:zinc ion transmembrane transporter activity"/>
    <property type="evidence" value="ECO:0007669"/>
    <property type="project" value="TreeGrafter"/>
</dbReference>
<keyword evidence="4" id="KW-0472">Membrane</keyword>
<dbReference type="GO" id="GO:0006882">
    <property type="term" value="P:intracellular zinc ion homeostasis"/>
    <property type="evidence" value="ECO:0007669"/>
    <property type="project" value="TreeGrafter"/>
</dbReference>
<gene>
    <name evidence="6" type="ORF">QR98_0096000</name>
</gene>